<reference evidence="10 11" key="1">
    <citation type="journal article" date="2016" name="Nat. Commun.">
        <title>Extremotolerant tardigrade genome and improved radiotolerance of human cultured cells by tardigrade-unique protein.</title>
        <authorList>
            <person name="Hashimoto T."/>
            <person name="Horikawa D.D."/>
            <person name="Saito Y."/>
            <person name="Kuwahara H."/>
            <person name="Kozuka-Hata H."/>
            <person name="Shin-I T."/>
            <person name="Minakuchi Y."/>
            <person name="Ohishi K."/>
            <person name="Motoyama A."/>
            <person name="Aizu T."/>
            <person name="Enomoto A."/>
            <person name="Kondo K."/>
            <person name="Tanaka S."/>
            <person name="Hara Y."/>
            <person name="Koshikawa S."/>
            <person name="Sagara H."/>
            <person name="Miura T."/>
            <person name="Yokobori S."/>
            <person name="Miyagawa K."/>
            <person name="Suzuki Y."/>
            <person name="Kubo T."/>
            <person name="Oyama M."/>
            <person name="Kohara Y."/>
            <person name="Fujiyama A."/>
            <person name="Arakawa K."/>
            <person name="Katayama T."/>
            <person name="Toyoda A."/>
            <person name="Kunieda T."/>
        </authorList>
    </citation>
    <scope>NUCLEOTIDE SEQUENCE [LARGE SCALE GENOMIC DNA]</scope>
    <source>
        <strain evidence="10 11">YOKOZUNA-1</strain>
    </source>
</reference>
<evidence type="ECO:0000256" key="4">
    <source>
        <dbReference type="ARBA" id="ARBA00022723"/>
    </source>
</evidence>
<accession>A0A1D1UNV2</accession>
<dbReference type="InterPro" id="IPR036329">
    <property type="entry name" value="Aro-AA_hydroxylase_C_sf"/>
</dbReference>
<dbReference type="Gene3D" id="1.10.800.10">
    <property type="entry name" value="Aromatic amino acid hydroxylase"/>
    <property type="match status" value="1"/>
</dbReference>
<comment type="cofactor">
    <cofactor evidence="1 8">
        <name>Fe(2+)</name>
        <dbReference type="ChEBI" id="CHEBI:29033"/>
    </cofactor>
</comment>
<evidence type="ECO:0000256" key="8">
    <source>
        <dbReference type="PIRSR" id="PIRSR601273-2"/>
    </source>
</evidence>
<dbReference type="OrthoDB" id="983542at2759"/>
<organism evidence="10 11">
    <name type="scientific">Ramazzottius varieornatus</name>
    <name type="common">Water bear</name>
    <name type="synonym">Tardigrade</name>
    <dbReference type="NCBI Taxonomy" id="947166"/>
    <lineage>
        <taxon>Eukaryota</taxon>
        <taxon>Metazoa</taxon>
        <taxon>Ecdysozoa</taxon>
        <taxon>Tardigrada</taxon>
        <taxon>Eutardigrada</taxon>
        <taxon>Parachela</taxon>
        <taxon>Hypsibioidea</taxon>
        <taxon>Ramazzottiidae</taxon>
        <taxon>Ramazzottius</taxon>
    </lineage>
</organism>
<keyword evidence="11" id="KW-1185">Reference proteome</keyword>
<dbReference type="GO" id="GO:0005506">
    <property type="term" value="F:iron ion binding"/>
    <property type="evidence" value="ECO:0007669"/>
    <property type="project" value="InterPro"/>
</dbReference>
<dbReference type="InterPro" id="IPR001273">
    <property type="entry name" value="ArAA_hydroxylase"/>
</dbReference>
<dbReference type="GO" id="GO:0004505">
    <property type="term" value="F:phenylalanine 4-monooxygenase activity"/>
    <property type="evidence" value="ECO:0007669"/>
    <property type="project" value="UniProtKB-EC"/>
</dbReference>
<dbReference type="PANTHER" id="PTHR11473">
    <property type="entry name" value="AROMATIC AMINO ACID HYDROXYLASE"/>
    <property type="match status" value="1"/>
</dbReference>
<evidence type="ECO:0000256" key="7">
    <source>
        <dbReference type="ARBA" id="ARBA00023033"/>
    </source>
</evidence>
<dbReference type="PANTHER" id="PTHR11473:SF24">
    <property type="entry name" value="PHENYLALANINE-4-HYDROXYLASE"/>
    <property type="match status" value="1"/>
</dbReference>
<keyword evidence="6 8" id="KW-0408">Iron</keyword>
<dbReference type="PRINTS" id="PR00372">
    <property type="entry name" value="FYWHYDRXLASE"/>
</dbReference>
<dbReference type="AlphaFoldDB" id="A0A1D1UNV2"/>
<proteinExistence type="inferred from homology"/>
<dbReference type="InterPro" id="IPR036951">
    <property type="entry name" value="ArAA_hydroxylase_sf"/>
</dbReference>
<evidence type="ECO:0000313" key="11">
    <source>
        <dbReference type="Proteomes" id="UP000186922"/>
    </source>
</evidence>
<dbReference type="PROSITE" id="PS51410">
    <property type="entry name" value="BH4_AAA_HYDROXYL_2"/>
    <property type="match status" value="1"/>
</dbReference>
<evidence type="ECO:0000256" key="3">
    <source>
        <dbReference type="ARBA" id="ARBA00011995"/>
    </source>
</evidence>
<evidence type="ECO:0000313" key="10">
    <source>
        <dbReference type="EMBL" id="GAU91396.1"/>
    </source>
</evidence>
<dbReference type="EC" id="1.14.16.1" evidence="3"/>
<dbReference type="PROSITE" id="PS00367">
    <property type="entry name" value="BH4_AAA_HYDROXYL_1"/>
    <property type="match status" value="1"/>
</dbReference>
<feature type="domain" description="Biopterin-dependent aromatic amino acid hydroxylase family profile" evidence="9">
    <location>
        <begin position="119"/>
        <end position="469"/>
    </location>
</feature>
<dbReference type="Proteomes" id="UP000186922">
    <property type="component" value="Unassembled WGS sequence"/>
</dbReference>
<evidence type="ECO:0000256" key="6">
    <source>
        <dbReference type="ARBA" id="ARBA00023004"/>
    </source>
</evidence>
<comment type="similarity">
    <text evidence="2">Belongs to the biopterin-dependent aromatic amino acid hydroxylase family.</text>
</comment>
<comment type="caution">
    <text evidence="10">The sequence shown here is derived from an EMBL/GenBank/DDBJ whole genome shotgun (WGS) entry which is preliminary data.</text>
</comment>
<keyword evidence="4 8" id="KW-0479">Metal-binding</keyword>
<keyword evidence="5" id="KW-0560">Oxidoreductase</keyword>
<name>A0A1D1UNV2_RAMVA</name>
<evidence type="ECO:0000259" key="9">
    <source>
        <dbReference type="PROSITE" id="PS51410"/>
    </source>
</evidence>
<evidence type="ECO:0000256" key="1">
    <source>
        <dbReference type="ARBA" id="ARBA00001954"/>
    </source>
</evidence>
<evidence type="ECO:0000256" key="5">
    <source>
        <dbReference type="ARBA" id="ARBA00023002"/>
    </source>
</evidence>
<keyword evidence="7" id="KW-0503">Monooxygenase</keyword>
<dbReference type="STRING" id="947166.A0A1D1UNV2"/>
<gene>
    <name evidence="10" type="primary">RvY_03656</name>
    <name evidence="10" type="synonym">RvY_03656.1</name>
    <name evidence="10" type="ORF">RvY_03656-1</name>
</gene>
<feature type="binding site" evidence="8">
    <location>
        <position position="305"/>
    </location>
    <ligand>
        <name>Fe cation</name>
        <dbReference type="ChEBI" id="CHEBI:24875"/>
    </ligand>
</feature>
<feature type="binding site" evidence="8">
    <location>
        <position position="345"/>
    </location>
    <ligand>
        <name>Fe cation</name>
        <dbReference type="ChEBI" id="CHEBI:24875"/>
    </ligand>
</feature>
<sequence>MEKQKTDILTASATSANLSEGHSATTFIFTLEDSQLLSQVLQIINVAELQIQHIESRSEFGASLTMMLVVSTNGNAATGLKMQIQALTKSPVEMYSNSAKMTNGERDSAGAPPEQLDNYPETAREELQAFPNVPWFATTMQELAAHLGKTLQSGDDLDADHPSFKDEVYRARRKVFVDIAKAYKLGDPIPHVEYTEEENKTWGEVYRGLTKLYPTHACSTYNKMFPLLVKHCGFSDKKIPQMAEVSAFVQSRTGFRLRPISGLVDFRDFLAGLAFRVFNATMYIRHHSAPQYTPEPDICHELLGHVPLFLDEEVAQFSQEIGLASLGAPDEWIEKLGNLYWYTVEFGLCKDKDTGENRVYGGALLSSFGELQHCLTDKAFLRPLETEKAAATPYPITRHQDVYFVAEDFQDVRNQLAEWLIKIPRPFMLRYNAYRESVELLYKKEHLHALVRDIQTDVKTLVGTINKIR</sequence>
<feature type="binding site" evidence="8">
    <location>
        <position position="300"/>
    </location>
    <ligand>
        <name>Fe cation</name>
        <dbReference type="ChEBI" id="CHEBI:24875"/>
    </ligand>
</feature>
<dbReference type="EMBL" id="BDGG01000002">
    <property type="protein sequence ID" value="GAU91396.1"/>
    <property type="molecule type" value="Genomic_DNA"/>
</dbReference>
<evidence type="ECO:0000256" key="2">
    <source>
        <dbReference type="ARBA" id="ARBA00009712"/>
    </source>
</evidence>
<dbReference type="SUPFAM" id="SSF56534">
    <property type="entry name" value="Aromatic aminoacid monoxygenases, catalytic and oligomerization domains"/>
    <property type="match status" value="1"/>
</dbReference>
<protein>
    <recommendedName>
        <fullName evidence="3">phenylalanine 4-monooxygenase</fullName>
        <ecNumber evidence="3">1.14.16.1</ecNumber>
    </recommendedName>
</protein>
<dbReference type="InterPro" id="IPR018301">
    <property type="entry name" value="ArAA_hydroxylase_Fe/CU_BS"/>
</dbReference>
<dbReference type="InterPro" id="IPR019774">
    <property type="entry name" value="Aromatic-AA_hydroxylase_C"/>
</dbReference>
<dbReference type="Pfam" id="PF00351">
    <property type="entry name" value="Biopterin_H"/>
    <property type="match status" value="1"/>
</dbReference>